<protein>
    <submittedName>
        <fullName evidence="1">Glycine cleavage system protein T</fullName>
    </submittedName>
</protein>
<comment type="caution">
    <text evidence="1">The sequence shown here is derived from an EMBL/GenBank/DDBJ whole genome shotgun (WGS) entry which is preliminary data.</text>
</comment>
<dbReference type="RefSeq" id="XP_067713247.1">
    <property type="nucleotide sequence ID" value="XM_067857146.1"/>
</dbReference>
<organism evidence="1 2">
    <name type="scientific">Babesia caballi</name>
    <dbReference type="NCBI Taxonomy" id="5871"/>
    <lineage>
        <taxon>Eukaryota</taxon>
        <taxon>Sar</taxon>
        <taxon>Alveolata</taxon>
        <taxon>Apicomplexa</taxon>
        <taxon>Aconoidasida</taxon>
        <taxon>Piroplasmida</taxon>
        <taxon>Babesiidae</taxon>
        <taxon>Babesia</taxon>
    </lineage>
</organism>
<evidence type="ECO:0000313" key="2">
    <source>
        <dbReference type="Proteomes" id="UP001497744"/>
    </source>
</evidence>
<proteinExistence type="predicted"/>
<accession>A0AAV4LMW2</accession>
<dbReference type="AlphaFoldDB" id="A0AAV4LMW2"/>
<dbReference type="EMBL" id="BPLF01000001">
    <property type="protein sequence ID" value="GIX61176.1"/>
    <property type="molecule type" value="Genomic_DNA"/>
</dbReference>
<keyword evidence="2" id="KW-1185">Reference proteome</keyword>
<name>A0AAV4LMW2_BABCB</name>
<reference evidence="1 2" key="1">
    <citation type="submission" date="2021-06" db="EMBL/GenBank/DDBJ databases">
        <title>Genome sequence of Babesia caballi.</title>
        <authorList>
            <person name="Yamagishi J."/>
            <person name="Kidaka T."/>
            <person name="Ochi A."/>
        </authorList>
    </citation>
    <scope>NUCLEOTIDE SEQUENCE [LARGE SCALE GENOMIC DNA]</scope>
    <source>
        <strain evidence="1">USDA-D6B2</strain>
    </source>
</reference>
<dbReference type="Proteomes" id="UP001497744">
    <property type="component" value="Unassembled WGS sequence"/>
</dbReference>
<dbReference type="GeneID" id="94192659"/>
<sequence length="274" mass="29192">MEKTERTLVRFPELGRQVHDALHDVATVLQQRLHSLLASAADLSHHQLHVVGVDRHVVGLSRSGGGGRLGLRLRHGNVFLHLALGRRGSVRDAVGAADGAHGMQRRGKLRQPLRGLEGRVLAHVVDLGLAEDHVGVGVGELVDIRLVHHEEHLLGLLNAHLADALDGLQPQLAQELARLALVLVLAALGGVAVDAPGVLDVGVALARHIVTALRHRLVNDGLKLFLLSRHCDAAKVPQMVLARAQGSRIHHRKWGDGCAATASRGASASMRAAT</sequence>
<gene>
    <name evidence="1" type="ORF">BcabD6B2_06110</name>
</gene>
<evidence type="ECO:0000313" key="1">
    <source>
        <dbReference type="EMBL" id="GIX61176.1"/>
    </source>
</evidence>